<dbReference type="PANTHER" id="PTHR44324">
    <property type="entry name" value="WD40 REPEAT DOMAIN 95"/>
    <property type="match status" value="1"/>
</dbReference>
<name>A0ABQ9YW85_9CRUS</name>
<evidence type="ECO:0008006" key="6">
    <source>
        <dbReference type="Google" id="ProtNLM"/>
    </source>
</evidence>
<dbReference type="InterPro" id="IPR015943">
    <property type="entry name" value="WD40/YVTN_repeat-like_dom_sf"/>
</dbReference>
<dbReference type="SUPFAM" id="SSF50978">
    <property type="entry name" value="WD40 repeat-like"/>
    <property type="match status" value="1"/>
</dbReference>
<feature type="region of interest" description="Disordered" evidence="3">
    <location>
        <begin position="645"/>
        <end position="672"/>
    </location>
</feature>
<keyword evidence="5" id="KW-1185">Reference proteome</keyword>
<feature type="region of interest" description="Disordered" evidence="3">
    <location>
        <begin position="84"/>
        <end position="106"/>
    </location>
</feature>
<evidence type="ECO:0000256" key="3">
    <source>
        <dbReference type="SAM" id="MobiDB-lite"/>
    </source>
</evidence>
<dbReference type="PANTHER" id="PTHR44324:SF3">
    <property type="entry name" value="WD REPEAT-CONTAINING PROTEIN 49-LIKE"/>
    <property type="match status" value="1"/>
</dbReference>
<protein>
    <recommendedName>
        <fullName evidence="6">WD repeat-containing protein</fullName>
    </recommendedName>
</protein>
<comment type="caution">
    <text evidence="4">The sequence shown here is derived from an EMBL/GenBank/DDBJ whole genome shotgun (WGS) entry which is preliminary data.</text>
</comment>
<keyword evidence="2" id="KW-0853">WD repeat</keyword>
<dbReference type="Gene3D" id="2.130.10.10">
    <property type="entry name" value="YVTN repeat-like/Quinoprotein amine dehydrogenase"/>
    <property type="match status" value="1"/>
</dbReference>
<dbReference type="PROSITE" id="PS50082">
    <property type="entry name" value="WD_REPEATS_2"/>
    <property type="match status" value="2"/>
</dbReference>
<feature type="compositionally biased region" description="Polar residues" evidence="3">
    <location>
        <begin position="97"/>
        <end position="106"/>
    </location>
</feature>
<organism evidence="4 5">
    <name type="scientific">Daphnia magna</name>
    <dbReference type="NCBI Taxonomy" id="35525"/>
    <lineage>
        <taxon>Eukaryota</taxon>
        <taxon>Metazoa</taxon>
        <taxon>Ecdysozoa</taxon>
        <taxon>Arthropoda</taxon>
        <taxon>Crustacea</taxon>
        <taxon>Branchiopoda</taxon>
        <taxon>Diplostraca</taxon>
        <taxon>Cladocera</taxon>
        <taxon>Anomopoda</taxon>
        <taxon>Daphniidae</taxon>
        <taxon>Daphnia</taxon>
    </lineage>
</organism>
<evidence type="ECO:0000313" key="4">
    <source>
        <dbReference type="EMBL" id="KAK4004895.1"/>
    </source>
</evidence>
<evidence type="ECO:0000313" key="5">
    <source>
        <dbReference type="Proteomes" id="UP001234178"/>
    </source>
</evidence>
<feature type="repeat" description="WD" evidence="2">
    <location>
        <begin position="331"/>
        <end position="372"/>
    </location>
</feature>
<dbReference type="InterPro" id="IPR051242">
    <property type="entry name" value="WD-EF-hand_domain"/>
</dbReference>
<gene>
    <name evidence="4" type="ORF">OUZ56_006623</name>
</gene>
<accession>A0ABQ9YW85</accession>
<dbReference type="EMBL" id="JAOYFB010000001">
    <property type="protein sequence ID" value="KAK4004895.1"/>
    <property type="molecule type" value="Genomic_DNA"/>
</dbReference>
<dbReference type="InterPro" id="IPR001680">
    <property type="entry name" value="WD40_rpt"/>
</dbReference>
<dbReference type="InterPro" id="IPR036322">
    <property type="entry name" value="WD40_repeat_dom_sf"/>
</dbReference>
<sequence length="672" mass="73603">MAANQQVSYTCCSPLKRESIVRMMTVNQKNAGSGQQRQSVSLVMVSAKGRVAVYDMSLKLAAAFTLRLSSAPVASIKAPLSIPSAASRTSGSSTRPNATTSSTGITYNAGSSQKMHLNGWITDCIHMDEFSSLVVASSGRCLHFFTTVVTPFVERFQLDGMKDIPTSLAYMAPAPGAIRAEPLLGVGDDGGDVFVLRFLKASTSLFKKREADGEIQHVYWRELHLQAGMVTLSIMPGCHESPVLQVDLKPTMLRVVSCSKSSSRSLLIRHLRPQSGGIDNPVTMPSVTLRTGPGITCFDYDDEKGLIVTGSTDGKIRTWSPTHLAKPWMVLTGHTATIAAVCLVKQSDFLWSLSDQAELRYWDLNDGKCLNTIHLAFSTGNREDRVQFSCQRPLLASERVLYVACGDSVASVQLSQSTQDGQGPRIVEALLGRTKEEESEETGMGAESKIPYRFREGLLDFGYHTEDEVFDKFITNLKKIFAESVTATERLKEVEKAGVKSLVKPSGEEIGPAYDWEEELAKEPPTATKLVPLNQIKLKELEGKKYMKKHVKDGTPFCGLRLHEPNQIELPKGLPVTGRMKKHGIKSLSSLKEVREANFDLFSDQMLSLSSARTSLLSSVLSYYKKKRIGDKVTPVGDSDLLMVSTRSQQSSRKSSVSSSLSPYSSGASMEE</sequence>
<keyword evidence="1" id="KW-0677">Repeat</keyword>
<dbReference type="SMART" id="SM00320">
    <property type="entry name" value="WD40"/>
    <property type="match status" value="3"/>
</dbReference>
<evidence type="ECO:0000256" key="2">
    <source>
        <dbReference type="PROSITE-ProRule" id="PRU00221"/>
    </source>
</evidence>
<proteinExistence type="predicted"/>
<feature type="compositionally biased region" description="Low complexity" evidence="3">
    <location>
        <begin position="84"/>
        <end position="96"/>
    </location>
</feature>
<reference evidence="4 5" key="1">
    <citation type="journal article" date="2023" name="Nucleic Acids Res.">
        <title>The hologenome of Daphnia magna reveals possible DNA methylation and microbiome-mediated evolution of the host genome.</title>
        <authorList>
            <person name="Chaturvedi A."/>
            <person name="Li X."/>
            <person name="Dhandapani V."/>
            <person name="Marshall H."/>
            <person name="Kissane S."/>
            <person name="Cuenca-Cambronero M."/>
            <person name="Asole G."/>
            <person name="Calvet F."/>
            <person name="Ruiz-Romero M."/>
            <person name="Marangio P."/>
            <person name="Guigo R."/>
            <person name="Rago D."/>
            <person name="Mirbahai L."/>
            <person name="Eastwood N."/>
            <person name="Colbourne J.K."/>
            <person name="Zhou J."/>
            <person name="Mallon E."/>
            <person name="Orsini L."/>
        </authorList>
    </citation>
    <scope>NUCLEOTIDE SEQUENCE [LARGE SCALE GENOMIC DNA]</scope>
    <source>
        <strain evidence="4">LRV0_1</strain>
    </source>
</reference>
<dbReference type="Proteomes" id="UP001234178">
    <property type="component" value="Unassembled WGS sequence"/>
</dbReference>
<evidence type="ECO:0000256" key="1">
    <source>
        <dbReference type="ARBA" id="ARBA00022737"/>
    </source>
</evidence>
<feature type="repeat" description="WD" evidence="2">
    <location>
        <begin position="295"/>
        <end position="320"/>
    </location>
</feature>